<dbReference type="InterPro" id="IPR027483">
    <property type="entry name" value="PInositol-4-P-4/5-kinase_C_sf"/>
</dbReference>
<keyword evidence="4" id="KW-1185">Reference proteome</keyword>
<keyword evidence="1" id="KW-0808">Transferase</keyword>
<dbReference type="InterPro" id="IPR027484">
    <property type="entry name" value="PInositol-4-P-5-kinase_N"/>
</dbReference>
<evidence type="ECO:0000256" key="1">
    <source>
        <dbReference type="PROSITE-ProRule" id="PRU00781"/>
    </source>
</evidence>
<dbReference type="PANTHER" id="PTHR23086:SF46">
    <property type="entry name" value="PHOSPHATIDYLINOSITOL 4-PHOSPHATE 5-KINASE-LIKE PROTEIN 1"/>
    <property type="match status" value="1"/>
</dbReference>
<dbReference type="InterPro" id="IPR002498">
    <property type="entry name" value="PInositol-4-P-4/5-kinase_core"/>
</dbReference>
<dbReference type="PANTHER" id="PTHR23086">
    <property type="entry name" value="PHOSPHATIDYLINOSITOL-4-PHOSPHATE 5-KINASE"/>
    <property type="match status" value="1"/>
</dbReference>
<gene>
    <name evidence="3" type="ORF">C0Q70_18225</name>
</gene>
<keyword evidence="1" id="KW-0547">Nucleotide-binding</keyword>
<dbReference type="Proteomes" id="UP000245119">
    <property type="component" value="Linkage Group LG11"/>
</dbReference>
<dbReference type="InterPro" id="IPR023610">
    <property type="entry name" value="PInositol-4/5-P-5/4-kinase"/>
</dbReference>
<dbReference type="SMART" id="SM00330">
    <property type="entry name" value="PIPKc"/>
    <property type="match status" value="1"/>
</dbReference>
<dbReference type="GO" id="GO:0046854">
    <property type="term" value="P:phosphatidylinositol phosphate biosynthetic process"/>
    <property type="evidence" value="ECO:0007669"/>
    <property type="project" value="TreeGrafter"/>
</dbReference>
<name>A0A2T7NMM4_POMCA</name>
<evidence type="ECO:0000259" key="2">
    <source>
        <dbReference type="PROSITE" id="PS51455"/>
    </source>
</evidence>
<dbReference type="EMBL" id="PZQS01000011">
    <property type="protein sequence ID" value="PVD22413.1"/>
    <property type="molecule type" value="Genomic_DNA"/>
</dbReference>
<comment type="caution">
    <text evidence="3">The sequence shown here is derived from an EMBL/GenBank/DDBJ whole genome shotgun (WGS) entry which is preliminary data.</text>
</comment>
<keyword evidence="1" id="KW-0418">Kinase</keyword>
<keyword evidence="1" id="KW-0067">ATP-binding</keyword>
<dbReference type="AlphaFoldDB" id="A0A2T7NMM4"/>
<dbReference type="Pfam" id="PF01504">
    <property type="entry name" value="PIP5K"/>
    <property type="match status" value="1"/>
</dbReference>
<evidence type="ECO:0000313" key="4">
    <source>
        <dbReference type="Proteomes" id="UP000245119"/>
    </source>
</evidence>
<reference evidence="3 4" key="1">
    <citation type="submission" date="2018-04" db="EMBL/GenBank/DDBJ databases">
        <title>The genome of golden apple snail Pomacea canaliculata provides insight into stress tolerance and invasive adaptation.</title>
        <authorList>
            <person name="Liu C."/>
            <person name="Liu B."/>
            <person name="Ren Y."/>
            <person name="Zhang Y."/>
            <person name="Wang H."/>
            <person name="Li S."/>
            <person name="Jiang F."/>
            <person name="Yin L."/>
            <person name="Zhang G."/>
            <person name="Qian W."/>
            <person name="Fan W."/>
        </authorList>
    </citation>
    <scope>NUCLEOTIDE SEQUENCE [LARGE SCALE GENOMIC DNA]</scope>
    <source>
        <strain evidence="3">SZHN2017</strain>
        <tissue evidence="3">Muscle</tissue>
    </source>
</reference>
<dbReference type="PROSITE" id="PS51455">
    <property type="entry name" value="PIPK"/>
    <property type="match status" value="1"/>
</dbReference>
<organism evidence="3 4">
    <name type="scientific">Pomacea canaliculata</name>
    <name type="common">Golden apple snail</name>
    <dbReference type="NCBI Taxonomy" id="400727"/>
    <lineage>
        <taxon>Eukaryota</taxon>
        <taxon>Metazoa</taxon>
        <taxon>Spiralia</taxon>
        <taxon>Lophotrochozoa</taxon>
        <taxon>Mollusca</taxon>
        <taxon>Gastropoda</taxon>
        <taxon>Caenogastropoda</taxon>
        <taxon>Architaenioglossa</taxon>
        <taxon>Ampullarioidea</taxon>
        <taxon>Ampullariidae</taxon>
        <taxon>Pomacea</taxon>
    </lineage>
</organism>
<dbReference type="GO" id="GO:0005886">
    <property type="term" value="C:plasma membrane"/>
    <property type="evidence" value="ECO:0007669"/>
    <property type="project" value="TreeGrafter"/>
</dbReference>
<dbReference type="Gene3D" id="3.30.810.10">
    <property type="entry name" value="2-Layer Sandwich"/>
    <property type="match status" value="1"/>
</dbReference>
<evidence type="ECO:0000313" key="3">
    <source>
        <dbReference type="EMBL" id="PVD22413.1"/>
    </source>
</evidence>
<dbReference type="STRING" id="400727.A0A2T7NMM4"/>
<dbReference type="SUPFAM" id="SSF56104">
    <property type="entry name" value="SAICAR synthase-like"/>
    <property type="match status" value="1"/>
</dbReference>
<accession>A0A2T7NMM4</accession>
<feature type="domain" description="PIPK" evidence="2">
    <location>
        <begin position="3"/>
        <end position="434"/>
    </location>
</feature>
<dbReference type="GO" id="GO:0016308">
    <property type="term" value="F:1-phosphatidylinositol-4-phosphate 5-kinase activity"/>
    <property type="evidence" value="ECO:0007669"/>
    <property type="project" value="TreeGrafter"/>
</dbReference>
<protein>
    <recommendedName>
        <fullName evidence="2">PIPK domain-containing protein</fullName>
    </recommendedName>
</protein>
<dbReference type="OrthoDB" id="20783at2759"/>
<sequence length="435" mass="50015">MDRNELLEAPVENGCIVIPSGVTLAWGPQDSLFVHLCISSQEKCKNHLNVHDLTFVTEKELQLDDEKAMHFSFASYASSVFSTIRRVVDIEESSFLHSIANYSELYMEFVSNSHSGEEFFLSYDMRYLLKTNKKSEIRFFLSILGDYLQHFVSYPHTLLVKYVGCYSVKMPGKRRKFFLAMQNIFFPPDRIKDRFDVKGCLAGRYQKPDPPGSNAINVLKDQNFINEKLEIGAEAEWLVQQITVDSVFLRDLCVMDYSLLIGRQTLHQSELSQTKSEVVTKIWRSLSPVKRVNHPEANGMNNMQLSETKTDEKTGTSPLDELDNLPGLITIQPSSQTTTHIKGGMTFPSSLAHSIERFNSEHRRLLPNSPNALHIIDGLQFRYYLGIIDFLTQWSYMQKAARVWKMIKYCSRDHSTLPPDVYSHRFITFITEHIA</sequence>
<proteinExistence type="predicted"/>
<dbReference type="Gene3D" id="3.30.800.10">
    <property type="entry name" value="Phosphatidylinositol Phosphate Kinase II Beta"/>
    <property type="match status" value="1"/>
</dbReference>
<dbReference type="GO" id="GO:0005524">
    <property type="term" value="F:ATP binding"/>
    <property type="evidence" value="ECO:0007669"/>
    <property type="project" value="UniProtKB-UniRule"/>
</dbReference>